<evidence type="ECO:0000313" key="3">
    <source>
        <dbReference type="Proteomes" id="UP000278733"/>
    </source>
</evidence>
<dbReference type="EMBL" id="LR134405">
    <property type="protein sequence ID" value="VEH67963.1"/>
    <property type="molecule type" value="Genomic_DNA"/>
</dbReference>
<keyword evidence="2" id="KW-0413">Isomerase</keyword>
<accession>A0A3S4XVB9</accession>
<dbReference type="EC" id="5.3.1.28" evidence="2"/>
<dbReference type="EC" id="5.3.1.-" evidence="2"/>
<organism evidence="2 3">
    <name type="scientific">Rodentibacter pneumotropicus</name>
    <dbReference type="NCBI Taxonomy" id="758"/>
    <lineage>
        <taxon>Bacteria</taxon>
        <taxon>Pseudomonadati</taxon>
        <taxon>Pseudomonadota</taxon>
        <taxon>Gammaproteobacteria</taxon>
        <taxon>Pasteurellales</taxon>
        <taxon>Pasteurellaceae</taxon>
        <taxon>Rodentibacter</taxon>
    </lineage>
</organism>
<dbReference type="Proteomes" id="UP000278733">
    <property type="component" value="Chromosome"/>
</dbReference>
<gene>
    <name evidence="2" type="primary">gmhA_3</name>
    <name evidence="2" type="ORF">NCTC8284_03178</name>
</gene>
<dbReference type="GO" id="GO:0016853">
    <property type="term" value="F:isomerase activity"/>
    <property type="evidence" value="ECO:0007669"/>
    <property type="project" value="UniProtKB-KW"/>
</dbReference>
<dbReference type="AlphaFoldDB" id="A0A3S4XVB9"/>
<dbReference type="Gene3D" id="3.40.50.10490">
    <property type="entry name" value="Glucose-6-phosphate isomerase like protein, domain 1"/>
    <property type="match status" value="1"/>
</dbReference>
<feature type="transmembrane region" description="Helical" evidence="1">
    <location>
        <begin position="47"/>
        <end position="67"/>
    </location>
</feature>
<reference evidence="2 3" key="1">
    <citation type="submission" date="2018-12" db="EMBL/GenBank/DDBJ databases">
        <authorList>
            <consortium name="Pathogen Informatics"/>
        </authorList>
    </citation>
    <scope>NUCLEOTIDE SEQUENCE [LARGE SCALE GENOMIC DNA]</scope>
    <source>
        <strain evidence="2 3">NCTC8284</strain>
    </source>
</reference>
<proteinExistence type="predicted"/>
<sequence>MYLDQIKSELVEAQDVLNKFISDENNIKLIQQAALLISDSFKQGGRFFLVAMAALIVMQCICGRTHGALS</sequence>
<evidence type="ECO:0000256" key="1">
    <source>
        <dbReference type="SAM" id="Phobius"/>
    </source>
</evidence>
<dbReference type="KEGG" id="rpne:NCTC8284_03178"/>
<keyword evidence="1" id="KW-0812">Transmembrane</keyword>
<keyword evidence="1" id="KW-0472">Membrane</keyword>
<name>A0A3S4XVB9_9PAST</name>
<evidence type="ECO:0000313" key="2">
    <source>
        <dbReference type="EMBL" id="VEH67963.1"/>
    </source>
</evidence>
<keyword evidence="1" id="KW-1133">Transmembrane helix</keyword>
<protein>
    <submittedName>
        <fullName evidence="2">Phosphoheptose isomerase</fullName>
        <ecNumber evidence="2">5.3.1.-</ecNumber>
        <ecNumber evidence="2">5.3.1.28</ecNumber>
    </submittedName>
</protein>